<feature type="region of interest" description="Disordered" evidence="1">
    <location>
        <begin position="208"/>
        <end position="227"/>
    </location>
</feature>
<accession>A0ABZ2Z1W5</accession>
<organism evidence="2 3">
    <name type="scientific">Chitinophaga caseinilytica</name>
    <dbReference type="NCBI Taxonomy" id="2267521"/>
    <lineage>
        <taxon>Bacteria</taxon>
        <taxon>Pseudomonadati</taxon>
        <taxon>Bacteroidota</taxon>
        <taxon>Chitinophagia</taxon>
        <taxon>Chitinophagales</taxon>
        <taxon>Chitinophagaceae</taxon>
        <taxon>Chitinophaga</taxon>
    </lineage>
</organism>
<sequence length="227" mass="25124">MKTTSIILNFVLLAAVLYLGFFHRSAAQDARPVRNCNTICADYSLDGNFRGIDARLAKMLADNYAKDDGKKFIGNGRSVTNVEDARNAWFPLETLKKFIWQIENAACKKNCTGHMRLGIRIYYAKYPDLATMQQTSGLTDVRPEYAQHHTVFLVPTYATGGKNLDFDPFHWSGNSCTPKSLTEQLATDWKFQAPVSYILLAASTRAGDAQNHGDMSPPPSGGGTFGK</sequence>
<dbReference type="RefSeq" id="WP_341840304.1">
    <property type="nucleotide sequence ID" value="NZ_CP149792.1"/>
</dbReference>
<gene>
    <name evidence="2" type="ORF">WJU22_21875</name>
</gene>
<proteinExistence type="predicted"/>
<reference evidence="2 3" key="1">
    <citation type="submission" date="2024-03" db="EMBL/GenBank/DDBJ databases">
        <title>Chitinophaga caseinilytica sp. nov., a casein hydrolysing bacterium isolated from forest soil.</title>
        <authorList>
            <person name="Lee D.S."/>
            <person name="Han D.M."/>
            <person name="Baek J.H."/>
            <person name="Choi D.G."/>
            <person name="Jeon J.H."/>
            <person name="Jeon C.O."/>
        </authorList>
    </citation>
    <scope>NUCLEOTIDE SEQUENCE [LARGE SCALE GENOMIC DNA]</scope>
    <source>
        <strain evidence="2 3">KACC 19118</strain>
    </source>
</reference>
<evidence type="ECO:0000313" key="2">
    <source>
        <dbReference type="EMBL" id="WZN45552.1"/>
    </source>
</evidence>
<evidence type="ECO:0000256" key="1">
    <source>
        <dbReference type="SAM" id="MobiDB-lite"/>
    </source>
</evidence>
<keyword evidence="3" id="KW-1185">Reference proteome</keyword>
<name>A0ABZ2Z1W5_9BACT</name>
<evidence type="ECO:0000313" key="3">
    <source>
        <dbReference type="Proteomes" id="UP001449657"/>
    </source>
</evidence>
<dbReference type="EMBL" id="CP150096">
    <property type="protein sequence ID" value="WZN45552.1"/>
    <property type="molecule type" value="Genomic_DNA"/>
</dbReference>
<protein>
    <submittedName>
        <fullName evidence="2">Uncharacterized protein</fullName>
    </submittedName>
</protein>
<dbReference type="Proteomes" id="UP001449657">
    <property type="component" value="Chromosome"/>
</dbReference>